<reference evidence="2" key="1">
    <citation type="journal article" date="2023" name="IScience">
        <title>Live-bearing cockroach genome reveals convergent evolutionary mechanisms linked to viviparity in insects and beyond.</title>
        <authorList>
            <person name="Fouks B."/>
            <person name="Harrison M.C."/>
            <person name="Mikhailova A.A."/>
            <person name="Marchal E."/>
            <person name="English S."/>
            <person name="Carruthers M."/>
            <person name="Jennings E.C."/>
            <person name="Chiamaka E.L."/>
            <person name="Frigard R.A."/>
            <person name="Pippel M."/>
            <person name="Attardo G.M."/>
            <person name="Benoit J.B."/>
            <person name="Bornberg-Bauer E."/>
            <person name="Tobe S.S."/>
        </authorList>
    </citation>
    <scope>NUCLEOTIDE SEQUENCE</scope>
    <source>
        <strain evidence="2">Stay&amp;Tobe</strain>
    </source>
</reference>
<feature type="transmembrane region" description="Helical" evidence="1">
    <location>
        <begin position="33"/>
        <end position="53"/>
    </location>
</feature>
<comment type="caution">
    <text evidence="2">The sequence shown here is derived from an EMBL/GenBank/DDBJ whole genome shotgun (WGS) entry which is preliminary data.</text>
</comment>
<keyword evidence="1" id="KW-0812">Transmembrane</keyword>
<sequence length="82" mass="9620">MVYTDNFTWDENMPYNKEFFITWLLPRIKPISLKIYIVTMTFHAVYCIVKLAFGSNRPLTVNADYGFDTSPSPLYEAINLMQ</sequence>
<reference evidence="2" key="2">
    <citation type="submission" date="2023-05" db="EMBL/GenBank/DDBJ databases">
        <authorList>
            <person name="Fouks B."/>
        </authorList>
    </citation>
    <scope>NUCLEOTIDE SEQUENCE</scope>
    <source>
        <strain evidence="2">Stay&amp;Tobe</strain>
        <tissue evidence="2">Testes</tissue>
    </source>
</reference>
<evidence type="ECO:0000256" key="1">
    <source>
        <dbReference type="SAM" id="Phobius"/>
    </source>
</evidence>
<keyword evidence="1" id="KW-1133">Transmembrane helix</keyword>
<evidence type="ECO:0000313" key="3">
    <source>
        <dbReference type="Proteomes" id="UP001233999"/>
    </source>
</evidence>
<name>A0AAD8ERY9_DIPPU</name>
<accession>A0AAD8ERY9</accession>
<protein>
    <submittedName>
        <fullName evidence="2">Uncharacterized protein</fullName>
    </submittedName>
</protein>
<evidence type="ECO:0000313" key="2">
    <source>
        <dbReference type="EMBL" id="KAJ9599909.1"/>
    </source>
</evidence>
<keyword evidence="3" id="KW-1185">Reference proteome</keyword>
<dbReference type="Proteomes" id="UP001233999">
    <property type="component" value="Unassembled WGS sequence"/>
</dbReference>
<keyword evidence="1" id="KW-0472">Membrane</keyword>
<gene>
    <name evidence="2" type="ORF">L9F63_009809</name>
</gene>
<dbReference type="AlphaFoldDB" id="A0AAD8ERY9"/>
<dbReference type="EMBL" id="JASPKZ010000464">
    <property type="protein sequence ID" value="KAJ9599909.1"/>
    <property type="molecule type" value="Genomic_DNA"/>
</dbReference>
<organism evidence="2 3">
    <name type="scientific">Diploptera punctata</name>
    <name type="common">Pacific beetle cockroach</name>
    <dbReference type="NCBI Taxonomy" id="6984"/>
    <lineage>
        <taxon>Eukaryota</taxon>
        <taxon>Metazoa</taxon>
        <taxon>Ecdysozoa</taxon>
        <taxon>Arthropoda</taxon>
        <taxon>Hexapoda</taxon>
        <taxon>Insecta</taxon>
        <taxon>Pterygota</taxon>
        <taxon>Neoptera</taxon>
        <taxon>Polyneoptera</taxon>
        <taxon>Dictyoptera</taxon>
        <taxon>Blattodea</taxon>
        <taxon>Blaberoidea</taxon>
        <taxon>Blaberidae</taxon>
        <taxon>Diplopterinae</taxon>
        <taxon>Diploptera</taxon>
    </lineage>
</organism>
<proteinExistence type="predicted"/>
<feature type="non-terminal residue" evidence="2">
    <location>
        <position position="82"/>
    </location>
</feature>